<dbReference type="Gene3D" id="2.60.40.10">
    <property type="entry name" value="Immunoglobulins"/>
    <property type="match status" value="3"/>
</dbReference>
<proteinExistence type="predicted"/>
<evidence type="ECO:0000313" key="2">
    <source>
        <dbReference type="EMBL" id="KAL5111192.1"/>
    </source>
</evidence>
<comment type="caution">
    <text evidence="2">The sequence shown here is derived from an EMBL/GenBank/DDBJ whole genome shotgun (WGS) entry which is preliminary data.</text>
</comment>
<reference evidence="2 3" key="1">
    <citation type="journal article" date="2022" name="Front. Cell. Infect. Microbiol.">
        <title>The Genomes of Two Strains of Taenia crassiceps the Animal Model for the Study of Human Cysticercosis.</title>
        <authorList>
            <person name="Bobes R.J."/>
            <person name="Estrada K."/>
            <person name="Rios-Valencia D.G."/>
            <person name="Calderon-Gallegos A."/>
            <person name="de la Torre P."/>
            <person name="Carrero J.C."/>
            <person name="Sanchez-Flores A."/>
            <person name="Laclette J.P."/>
        </authorList>
    </citation>
    <scope>NUCLEOTIDE SEQUENCE [LARGE SCALE GENOMIC DNA]</scope>
    <source>
        <strain evidence="2">WFUcys</strain>
    </source>
</reference>
<dbReference type="PROSITE" id="PS50853">
    <property type="entry name" value="FN3"/>
    <property type="match status" value="2"/>
</dbReference>
<dbReference type="InterPro" id="IPR003961">
    <property type="entry name" value="FN3_dom"/>
</dbReference>
<dbReference type="EMBL" id="JAKROA010000001">
    <property type="protein sequence ID" value="KAL5111192.1"/>
    <property type="molecule type" value="Genomic_DNA"/>
</dbReference>
<dbReference type="InterPro" id="IPR013783">
    <property type="entry name" value="Ig-like_fold"/>
</dbReference>
<feature type="domain" description="Fibronectin type-III" evidence="1">
    <location>
        <begin position="748"/>
        <end position="841"/>
    </location>
</feature>
<dbReference type="CDD" id="cd00063">
    <property type="entry name" value="FN3"/>
    <property type="match status" value="3"/>
</dbReference>
<protein>
    <submittedName>
        <fullName evidence="2">Anosmin-1</fullName>
    </submittedName>
</protein>
<dbReference type="InterPro" id="IPR050713">
    <property type="entry name" value="RTP_Phos/Ushers"/>
</dbReference>
<dbReference type="SUPFAM" id="SSF49265">
    <property type="entry name" value="Fibronectin type III"/>
    <property type="match status" value="2"/>
</dbReference>
<dbReference type="PANTHER" id="PTHR46957:SF3">
    <property type="entry name" value="CYTOKINE RECEPTOR"/>
    <property type="match status" value="1"/>
</dbReference>
<gene>
    <name evidence="2" type="ORF">TcWFU_000554</name>
</gene>
<dbReference type="PANTHER" id="PTHR46957">
    <property type="entry name" value="CYTOKINE RECEPTOR"/>
    <property type="match status" value="1"/>
</dbReference>
<feature type="domain" description="Fibronectin type-III" evidence="1">
    <location>
        <begin position="395"/>
        <end position="501"/>
    </location>
</feature>
<name>A0ABR4QND6_9CEST</name>
<dbReference type="Proteomes" id="UP001651158">
    <property type="component" value="Unassembled WGS sequence"/>
</dbReference>
<dbReference type="SMART" id="SM00060">
    <property type="entry name" value="FN3"/>
    <property type="match status" value="3"/>
</dbReference>
<keyword evidence="3" id="KW-1185">Reference proteome</keyword>
<accession>A0ABR4QND6</accession>
<organism evidence="2 3">
    <name type="scientific">Taenia crassiceps</name>
    <dbReference type="NCBI Taxonomy" id="6207"/>
    <lineage>
        <taxon>Eukaryota</taxon>
        <taxon>Metazoa</taxon>
        <taxon>Spiralia</taxon>
        <taxon>Lophotrochozoa</taxon>
        <taxon>Platyhelminthes</taxon>
        <taxon>Cestoda</taxon>
        <taxon>Eucestoda</taxon>
        <taxon>Cyclophyllidea</taxon>
        <taxon>Taeniidae</taxon>
        <taxon>Taenia</taxon>
    </lineage>
</organism>
<sequence>MIKGRYVQQHSLSNTNTSLVLLPTDFLHTTMVSPHGILPVILTILALLTAGTADITDMIGEAICAAQCLTNFTLSLDEPERSFLSQRPDLTEPHCLSKRSNCSLCLEVCRWPQQNISSCESSCKQLEASALQMLPNSPLEIHRRTCLEACAFLHTNRRDRAAVVSGQLPASCPLPTSWPDGSTCQPHQSCTTDADCGHGSLAKCCRFDACLLEHQSPPPSPSMLYRLARGGGPSTLHRPLPPTGFCMRITNDTAFAYRGVAPVPGRPSVRQTAMTLGEQDVYKLELDWPDYYNLSRPASSPDWIHPAVFLVQVRLFRDLGDQVFGDQSEFGDEIFQEELFSEWRSLVWTTKVGAVLSDLSPGTWYQFRLKAASGAGFGGNGRPSRPIKLMTLPEAPRNLTESNLRIHSNKVEVKLQWEPPAYGSAPVKFYRISWKKYAPMDMDDNSLGEYGAKVPKKVLTYTLQDLEPGTSYKVQVTSVAVVDGKEWSSSPVTRFIKTVPVPSKEYPISVINYYYHTEAGRCRCGDSPENRNFIQPAFFEGGVLKVHLTIPRHLLAQYFGSSVKDTTIFQLLWSPHVCIETPNSEVGFTNTPTVIKVYAANLSDVNLENLQFQCHYKLQIRMTEVSPKIESKNSLDLCFCTPSCTEVVVRSGPGPRNCSFADVLVPHRPVDVGYRLFPTEANQRHPIASGVAAISSQSETEPIFPVRNAFKTSASKSLGFDAIIFWKPHPDMVMATEGIGRSTKYINPKVHPFSEARRQLRGYRVIWGPRLVEPIEPDMYSNGIAPQLDPERTESKVVDSKVHNVILRNLEPDTLYIVQVQTIGAHGDSPVNAVFFTTPSLGVYDDADSSSVQRCSLDACMPLASLCLILHCVLLR</sequence>
<evidence type="ECO:0000313" key="3">
    <source>
        <dbReference type="Proteomes" id="UP001651158"/>
    </source>
</evidence>
<evidence type="ECO:0000259" key="1">
    <source>
        <dbReference type="PROSITE" id="PS50853"/>
    </source>
</evidence>
<dbReference type="InterPro" id="IPR036116">
    <property type="entry name" value="FN3_sf"/>
</dbReference>
<dbReference type="Pfam" id="PF00041">
    <property type="entry name" value="fn3"/>
    <property type="match status" value="1"/>
</dbReference>